<evidence type="ECO:0000256" key="4">
    <source>
        <dbReference type="ARBA" id="ARBA00023242"/>
    </source>
</evidence>
<evidence type="ECO:0000259" key="5">
    <source>
        <dbReference type="PROSITE" id="PS50048"/>
    </source>
</evidence>
<dbReference type="Pfam" id="PF00172">
    <property type="entry name" value="Zn_clus"/>
    <property type="match status" value="1"/>
</dbReference>
<dbReference type="CDD" id="cd00067">
    <property type="entry name" value="GAL4"/>
    <property type="match status" value="1"/>
</dbReference>
<dbReference type="GO" id="GO:0003677">
    <property type="term" value="F:DNA binding"/>
    <property type="evidence" value="ECO:0007669"/>
    <property type="project" value="UniProtKB-KW"/>
</dbReference>
<evidence type="ECO:0000313" key="6">
    <source>
        <dbReference type="EMBL" id="KAH8703143.1"/>
    </source>
</evidence>
<keyword evidence="1" id="KW-0805">Transcription regulation</keyword>
<dbReference type="Pfam" id="PF11951">
    <property type="entry name" value="Fungal_trans_2"/>
    <property type="match status" value="1"/>
</dbReference>
<dbReference type="RefSeq" id="XP_046076161.1">
    <property type="nucleotide sequence ID" value="XM_046222625.1"/>
</dbReference>
<dbReference type="SUPFAM" id="SSF57701">
    <property type="entry name" value="Zn2/Cys6 DNA-binding domain"/>
    <property type="match status" value="1"/>
</dbReference>
<feature type="domain" description="Zn(2)-C6 fungal-type" evidence="5">
    <location>
        <begin position="13"/>
        <end position="43"/>
    </location>
</feature>
<dbReference type="InterPro" id="IPR036864">
    <property type="entry name" value="Zn2-C6_fun-type_DNA-bd_sf"/>
</dbReference>
<dbReference type="GO" id="GO:0008270">
    <property type="term" value="F:zinc ion binding"/>
    <property type="evidence" value="ECO:0007669"/>
    <property type="project" value="InterPro"/>
</dbReference>
<dbReference type="AlphaFoldDB" id="A0AAD4PZL9"/>
<dbReference type="InterPro" id="IPR053157">
    <property type="entry name" value="Sterol_Uptake_Regulator"/>
</dbReference>
<dbReference type="SMART" id="SM00066">
    <property type="entry name" value="GAL4"/>
    <property type="match status" value="1"/>
</dbReference>
<keyword evidence="3" id="KW-0804">Transcription</keyword>
<organism evidence="6 7">
    <name type="scientific">Talaromyces proteolyticus</name>
    <dbReference type="NCBI Taxonomy" id="1131652"/>
    <lineage>
        <taxon>Eukaryota</taxon>
        <taxon>Fungi</taxon>
        <taxon>Dikarya</taxon>
        <taxon>Ascomycota</taxon>
        <taxon>Pezizomycotina</taxon>
        <taxon>Eurotiomycetes</taxon>
        <taxon>Eurotiomycetidae</taxon>
        <taxon>Eurotiales</taxon>
        <taxon>Trichocomaceae</taxon>
        <taxon>Talaromyces</taxon>
        <taxon>Talaromyces sect. Bacilispori</taxon>
    </lineage>
</organism>
<name>A0AAD4PZL9_9EURO</name>
<dbReference type="PANTHER" id="PTHR47784:SF5">
    <property type="entry name" value="STEROL UPTAKE CONTROL PROTEIN 2"/>
    <property type="match status" value="1"/>
</dbReference>
<dbReference type="GO" id="GO:0001228">
    <property type="term" value="F:DNA-binding transcription activator activity, RNA polymerase II-specific"/>
    <property type="evidence" value="ECO:0007669"/>
    <property type="project" value="TreeGrafter"/>
</dbReference>
<proteinExistence type="predicted"/>
<evidence type="ECO:0000256" key="3">
    <source>
        <dbReference type="ARBA" id="ARBA00023163"/>
    </source>
</evidence>
<evidence type="ECO:0000313" key="7">
    <source>
        <dbReference type="Proteomes" id="UP001201262"/>
    </source>
</evidence>
<dbReference type="GeneID" id="70252911"/>
<comment type="caution">
    <text evidence="6">The sequence shown here is derived from an EMBL/GenBank/DDBJ whole genome shotgun (WGS) entry which is preliminary data.</text>
</comment>
<keyword evidence="4" id="KW-0539">Nucleus</keyword>
<accession>A0AAD4PZL9</accession>
<evidence type="ECO:0000256" key="1">
    <source>
        <dbReference type="ARBA" id="ARBA00023015"/>
    </source>
</evidence>
<dbReference type="PANTHER" id="PTHR47784">
    <property type="entry name" value="STEROL UPTAKE CONTROL PROTEIN 2"/>
    <property type="match status" value="1"/>
</dbReference>
<keyword evidence="2" id="KW-0238">DNA-binding</keyword>
<sequence>MPSRRFHYKSRHGCLVCKARKVKCDRQRPACSLCIKRGEICAYNNDDCHSIQFIMYNSHARNDHDTAFYYYNQNPTFLTNPWPSNHAPLTRHPFNADLSLLEHFTTQVSYTLTDRIPVQTLYASLIVQIGFDHDYVAHSLLSVSALHLIQTENMSKAEARHHRLLSLHHQTAALALLRPQLALITAENCDSVYICGALIFIIAVASAQPLDPSTLLVRMGEFAELAHGVYVVIEGESTKALKMGRLKPFFNLEKWDHLICASPEQVPSKAVIGDLHNMIDLQPPELDPLKPIYRGAVQSLNLNMLAMHANPSHSAMIFMWLVYLTREFTALIAARDPVALRILQAYGEFSQRASDKWWAKQWGGDIVAGTRCVLQHQNNELFLPQRQMAGISREDCVAF</sequence>
<dbReference type="InterPro" id="IPR021858">
    <property type="entry name" value="Fun_TF"/>
</dbReference>
<protein>
    <recommendedName>
        <fullName evidence="5">Zn(2)-C6 fungal-type domain-containing protein</fullName>
    </recommendedName>
</protein>
<reference evidence="6" key="1">
    <citation type="submission" date="2021-12" db="EMBL/GenBank/DDBJ databases">
        <title>Convergent genome expansion in fungi linked to evolution of root-endophyte symbiosis.</title>
        <authorList>
            <consortium name="DOE Joint Genome Institute"/>
            <person name="Ke Y.-H."/>
            <person name="Bonito G."/>
            <person name="Liao H.-L."/>
            <person name="Looney B."/>
            <person name="Rojas-Flechas A."/>
            <person name="Nash J."/>
            <person name="Hameed K."/>
            <person name="Schadt C."/>
            <person name="Martin F."/>
            <person name="Crous P.W."/>
            <person name="Miettinen O."/>
            <person name="Magnuson J.K."/>
            <person name="Labbe J."/>
            <person name="Jacobson D."/>
            <person name="Doktycz M.J."/>
            <person name="Veneault-Fourrey C."/>
            <person name="Kuo A."/>
            <person name="Mondo S."/>
            <person name="Calhoun S."/>
            <person name="Riley R."/>
            <person name="Ohm R."/>
            <person name="LaButti K."/>
            <person name="Andreopoulos B."/>
            <person name="Pangilinan J."/>
            <person name="Nolan M."/>
            <person name="Tritt A."/>
            <person name="Clum A."/>
            <person name="Lipzen A."/>
            <person name="Daum C."/>
            <person name="Barry K."/>
            <person name="Grigoriev I.V."/>
            <person name="Vilgalys R."/>
        </authorList>
    </citation>
    <scope>NUCLEOTIDE SEQUENCE</scope>
    <source>
        <strain evidence="6">PMI_201</strain>
    </source>
</reference>
<dbReference type="InterPro" id="IPR001138">
    <property type="entry name" value="Zn2Cys6_DnaBD"/>
</dbReference>
<evidence type="ECO:0000256" key="2">
    <source>
        <dbReference type="ARBA" id="ARBA00023125"/>
    </source>
</evidence>
<dbReference type="Gene3D" id="4.10.240.10">
    <property type="entry name" value="Zn(2)-C6 fungal-type DNA-binding domain"/>
    <property type="match status" value="1"/>
</dbReference>
<keyword evidence="7" id="KW-1185">Reference proteome</keyword>
<gene>
    <name evidence="6" type="ORF">BGW36DRAFT_83297</name>
</gene>
<dbReference type="Proteomes" id="UP001201262">
    <property type="component" value="Unassembled WGS sequence"/>
</dbReference>
<dbReference type="PROSITE" id="PS00463">
    <property type="entry name" value="ZN2_CY6_FUNGAL_1"/>
    <property type="match status" value="1"/>
</dbReference>
<dbReference type="PROSITE" id="PS50048">
    <property type="entry name" value="ZN2_CY6_FUNGAL_2"/>
    <property type="match status" value="1"/>
</dbReference>
<dbReference type="EMBL" id="JAJTJA010000002">
    <property type="protein sequence ID" value="KAH8703143.1"/>
    <property type="molecule type" value="Genomic_DNA"/>
</dbReference>